<dbReference type="InterPro" id="IPR036770">
    <property type="entry name" value="Ankyrin_rpt-contain_sf"/>
</dbReference>
<sequence length="541" mass="59314">MAATRLDELKASRRSMKGWATRSVNAINALHAAPLIDVDELEVEEQNLRKRQEQLEEVQMQIEALLIDDDALAAEQDESETVMKTIKEARAKCLKTQRLLRAGPGSTASTSMTPGAAATSSDGRDRPTLSCLRLMFEALEYFQRRFGNPELRKDALAMKLLDLEAAEVPDEAKLRHLIDDIVGATRSLEALGRSYKTAEGRTLKNLLTFLEEEVAIMERARTQHGKEKLQCAGLEESYEGHESAHALRVSEKVKGQGMGARGQYNGKGSSSKGPTLCLFCQGSHATKDCAADMTLEEKHGKLVEARIASYFEAASRDVLAPHLIGRRGKTPVVLCRLLHCALHNACSYGHYEVCEVLVRHGAAVNNEADRNRKNRDGKTPLDLVKKGDEEVADLLRGEVALLEASKKGSVSRVKNLITLSPAMINCRDIQGRNSRPLHLAAGYNNLEVAEYLLENGADVNAQDKGGLIHLYNASSYGNLDIAALADGDEPYLKNQEGDAPVDMASAEDFMSFLSDSTQTRMSSATPPVLRYPADKACHYPL</sequence>
<dbReference type="PROSITE" id="PS50088">
    <property type="entry name" value="ANK_REPEAT"/>
    <property type="match status" value="2"/>
</dbReference>
<dbReference type="GO" id="GO:0031436">
    <property type="term" value="C:BRCA1-BARD1 complex"/>
    <property type="evidence" value="ECO:0007669"/>
    <property type="project" value="TreeGrafter"/>
</dbReference>
<protein>
    <submittedName>
        <fullName evidence="5">Uncharacterized protein</fullName>
    </submittedName>
</protein>
<proteinExistence type="predicted"/>
<evidence type="ECO:0000256" key="2">
    <source>
        <dbReference type="ARBA" id="ARBA00023043"/>
    </source>
</evidence>
<dbReference type="SMART" id="SM00248">
    <property type="entry name" value="ANK"/>
    <property type="match status" value="3"/>
</dbReference>
<feature type="compositionally biased region" description="Polar residues" evidence="4">
    <location>
        <begin position="106"/>
        <end position="121"/>
    </location>
</feature>
<evidence type="ECO:0000256" key="3">
    <source>
        <dbReference type="SAM" id="Coils"/>
    </source>
</evidence>
<evidence type="ECO:0000256" key="1">
    <source>
        <dbReference type="ARBA" id="ARBA00022737"/>
    </source>
</evidence>
<dbReference type="PANTHER" id="PTHR24171:SF8">
    <property type="entry name" value="BRCA1-ASSOCIATED RING DOMAIN PROTEIN 1"/>
    <property type="match status" value="1"/>
</dbReference>
<dbReference type="GO" id="GO:0070531">
    <property type="term" value="C:BRCA1-A complex"/>
    <property type="evidence" value="ECO:0007669"/>
    <property type="project" value="TreeGrafter"/>
</dbReference>
<dbReference type="AlphaFoldDB" id="A0A7R8WMC6"/>
<dbReference type="EMBL" id="OB666555">
    <property type="protein sequence ID" value="CAD7233582.1"/>
    <property type="molecule type" value="Genomic_DNA"/>
</dbReference>
<dbReference type="GO" id="GO:0004842">
    <property type="term" value="F:ubiquitin-protein transferase activity"/>
    <property type="evidence" value="ECO:0007669"/>
    <property type="project" value="TreeGrafter"/>
</dbReference>
<accession>A0A7R8WMC6</accession>
<keyword evidence="2" id="KW-0040">ANK repeat</keyword>
<keyword evidence="3" id="KW-0175">Coiled coil</keyword>
<keyword evidence="1" id="KW-0677">Repeat</keyword>
<feature type="coiled-coil region" evidence="3">
    <location>
        <begin position="38"/>
        <end position="92"/>
    </location>
</feature>
<evidence type="ECO:0000256" key="4">
    <source>
        <dbReference type="SAM" id="MobiDB-lite"/>
    </source>
</evidence>
<name>A0A7R8WMC6_9CRUS</name>
<dbReference type="PANTHER" id="PTHR24171">
    <property type="entry name" value="ANKYRIN REPEAT DOMAIN-CONTAINING PROTEIN 39-RELATED"/>
    <property type="match status" value="1"/>
</dbReference>
<reference evidence="5" key="1">
    <citation type="submission" date="2020-11" db="EMBL/GenBank/DDBJ databases">
        <authorList>
            <person name="Tran Van P."/>
        </authorList>
    </citation>
    <scope>NUCLEOTIDE SEQUENCE</scope>
</reference>
<organism evidence="5">
    <name type="scientific">Cyprideis torosa</name>
    <dbReference type="NCBI Taxonomy" id="163714"/>
    <lineage>
        <taxon>Eukaryota</taxon>
        <taxon>Metazoa</taxon>
        <taxon>Ecdysozoa</taxon>
        <taxon>Arthropoda</taxon>
        <taxon>Crustacea</taxon>
        <taxon>Oligostraca</taxon>
        <taxon>Ostracoda</taxon>
        <taxon>Podocopa</taxon>
        <taxon>Podocopida</taxon>
        <taxon>Cytherocopina</taxon>
        <taxon>Cytheroidea</taxon>
        <taxon>Cytherideidae</taxon>
        <taxon>Cyprideis</taxon>
    </lineage>
</organism>
<dbReference type="GO" id="GO:0085020">
    <property type="term" value="P:protein K6-linked ubiquitination"/>
    <property type="evidence" value="ECO:0007669"/>
    <property type="project" value="TreeGrafter"/>
</dbReference>
<dbReference type="Gene3D" id="1.25.40.20">
    <property type="entry name" value="Ankyrin repeat-containing domain"/>
    <property type="match status" value="2"/>
</dbReference>
<dbReference type="PROSITE" id="PS50297">
    <property type="entry name" value="ANK_REP_REGION"/>
    <property type="match status" value="1"/>
</dbReference>
<evidence type="ECO:0000313" key="5">
    <source>
        <dbReference type="EMBL" id="CAD7233582.1"/>
    </source>
</evidence>
<gene>
    <name evidence="5" type="ORF">CTOB1V02_LOCUS11403</name>
</gene>
<dbReference type="InterPro" id="IPR002110">
    <property type="entry name" value="Ankyrin_rpt"/>
</dbReference>
<dbReference type="Pfam" id="PF12796">
    <property type="entry name" value="Ank_2"/>
    <property type="match status" value="1"/>
</dbReference>
<dbReference type="Pfam" id="PF00023">
    <property type="entry name" value="Ank"/>
    <property type="match status" value="1"/>
</dbReference>
<feature type="region of interest" description="Disordered" evidence="4">
    <location>
        <begin position="102"/>
        <end position="125"/>
    </location>
</feature>
<dbReference type="SUPFAM" id="SSF48403">
    <property type="entry name" value="Ankyrin repeat"/>
    <property type="match status" value="1"/>
</dbReference>
<dbReference type="OrthoDB" id="4772757at2759"/>